<sequence>MNFYKGFLILFQKITYTNRKILYKVNEILKPFGLKSSDWRIFVYLNQNGYSTLAPICEFYQMDKAILSRVVSKLAKLEYIEFLKADDKREKIITLSAKGKEIFLDANTYIRKYERNILDILDVKDQERLLKLLDYINEKI</sequence>
<proteinExistence type="predicted"/>
<evidence type="ECO:0000259" key="4">
    <source>
        <dbReference type="PROSITE" id="PS50995"/>
    </source>
</evidence>
<protein>
    <submittedName>
        <fullName evidence="5">Winged helix-turn-helix transcriptional regulator</fullName>
    </submittedName>
</protein>
<dbReference type="PANTHER" id="PTHR35790">
    <property type="entry name" value="HTH-TYPE TRANSCRIPTIONAL REGULATOR PCHR"/>
    <property type="match status" value="1"/>
</dbReference>
<keyword evidence="2" id="KW-0238">DNA-binding</keyword>
<dbReference type="EMBL" id="AACKMK010000001">
    <property type="protein sequence ID" value="EAK9939429.1"/>
    <property type="molecule type" value="Genomic_DNA"/>
</dbReference>
<name>A0A5L8LL90_CAMLA</name>
<dbReference type="SUPFAM" id="SSF46785">
    <property type="entry name" value="Winged helix' DNA-binding domain"/>
    <property type="match status" value="1"/>
</dbReference>
<organism evidence="5">
    <name type="scientific">Campylobacter lari</name>
    <dbReference type="NCBI Taxonomy" id="201"/>
    <lineage>
        <taxon>Bacteria</taxon>
        <taxon>Pseudomonadati</taxon>
        <taxon>Campylobacterota</taxon>
        <taxon>Epsilonproteobacteria</taxon>
        <taxon>Campylobacterales</taxon>
        <taxon>Campylobacteraceae</taxon>
        <taxon>Campylobacter</taxon>
    </lineage>
</organism>
<evidence type="ECO:0000256" key="2">
    <source>
        <dbReference type="ARBA" id="ARBA00023125"/>
    </source>
</evidence>
<dbReference type="PANTHER" id="PTHR35790:SF4">
    <property type="entry name" value="HTH-TYPE TRANSCRIPTIONAL REGULATOR PCHR"/>
    <property type="match status" value="1"/>
</dbReference>
<evidence type="ECO:0000256" key="1">
    <source>
        <dbReference type="ARBA" id="ARBA00023015"/>
    </source>
</evidence>
<accession>A0A5L8LL90</accession>
<dbReference type="Pfam" id="PF13463">
    <property type="entry name" value="HTH_27"/>
    <property type="match status" value="1"/>
</dbReference>
<dbReference type="PROSITE" id="PS50995">
    <property type="entry name" value="HTH_MARR_2"/>
    <property type="match status" value="1"/>
</dbReference>
<gene>
    <name evidence="5" type="ORF">A0Y42_01155</name>
</gene>
<dbReference type="AlphaFoldDB" id="A0A5L8LL90"/>
<dbReference type="InterPro" id="IPR052067">
    <property type="entry name" value="Metal_resp_HTH_trans_reg"/>
</dbReference>
<feature type="domain" description="HTH marR-type" evidence="4">
    <location>
        <begin position="7"/>
        <end position="138"/>
    </location>
</feature>
<keyword evidence="3" id="KW-0804">Transcription</keyword>
<dbReference type="SMART" id="SM00347">
    <property type="entry name" value="HTH_MARR"/>
    <property type="match status" value="1"/>
</dbReference>
<dbReference type="InterPro" id="IPR036388">
    <property type="entry name" value="WH-like_DNA-bd_sf"/>
</dbReference>
<dbReference type="InterPro" id="IPR036390">
    <property type="entry name" value="WH_DNA-bd_sf"/>
</dbReference>
<dbReference type="Gene3D" id="1.10.10.10">
    <property type="entry name" value="Winged helix-like DNA-binding domain superfamily/Winged helix DNA-binding domain"/>
    <property type="match status" value="1"/>
</dbReference>
<dbReference type="InterPro" id="IPR000835">
    <property type="entry name" value="HTH_MarR-typ"/>
</dbReference>
<evidence type="ECO:0000313" key="5">
    <source>
        <dbReference type="EMBL" id="EAK9939429.1"/>
    </source>
</evidence>
<dbReference type="GO" id="GO:0003677">
    <property type="term" value="F:DNA binding"/>
    <property type="evidence" value="ECO:0007669"/>
    <property type="project" value="UniProtKB-KW"/>
</dbReference>
<reference evidence="5" key="1">
    <citation type="submission" date="2018-05" db="EMBL/GenBank/DDBJ databases">
        <authorList>
            <consortium name="PulseNet: The National Subtyping Network for Foodborne Disease Surveillance"/>
            <person name="Tarr C.L."/>
            <person name="Trees E."/>
            <person name="Katz L.S."/>
            <person name="Carleton-Romer H.A."/>
            <person name="Stroika S."/>
            <person name="Kucerova Z."/>
            <person name="Roache K.F."/>
            <person name="Sabol A.L."/>
            <person name="Besser J."/>
            <person name="Gerner-Smidt P."/>
        </authorList>
    </citation>
    <scope>NUCLEOTIDE SEQUENCE</scope>
    <source>
        <strain evidence="5">2008D-7097</strain>
    </source>
</reference>
<dbReference type="GO" id="GO:0003700">
    <property type="term" value="F:DNA-binding transcription factor activity"/>
    <property type="evidence" value="ECO:0007669"/>
    <property type="project" value="InterPro"/>
</dbReference>
<comment type="caution">
    <text evidence="5">The sequence shown here is derived from an EMBL/GenBank/DDBJ whole genome shotgun (WGS) entry which is preliminary data.</text>
</comment>
<evidence type="ECO:0000256" key="3">
    <source>
        <dbReference type="ARBA" id="ARBA00023163"/>
    </source>
</evidence>
<keyword evidence="1" id="KW-0805">Transcription regulation</keyword>